<reference evidence="3 4" key="1">
    <citation type="submission" date="2014-03" db="EMBL/GenBank/DDBJ databases">
        <title>Bradyrhizobium valentinum sp. nov., isolated from effective nodules of Lupinus mariae-josephae, a lupine endemic of basic-lime soils in Eastern Spain.</title>
        <authorList>
            <person name="Duran D."/>
            <person name="Rey L."/>
            <person name="Navarro A."/>
            <person name="Busquets A."/>
            <person name="Imperial J."/>
            <person name="Ruiz-Argueso T."/>
        </authorList>
    </citation>
    <scope>NUCLEOTIDE SEQUENCE [LARGE SCALE GENOMIC DNA]</scope>
    <source>
        <strain evidence="3 4">LmjM3</strain>
    </source>
</reference>
<dbReference type="EMBL" id="LLXX01000234">
    <property type="protein sequence ID" value="KRQ91682.1"/>
    <property type="molecule type" value="Genomic_DNA"/>
</dbReference>
<dbReference type="Proteomes" id="UP000051913">
    <property type="component" value="Unassembled WGS sequence"/>
</dbReference>
<accession>A0A0R3KFE5</accession>
<keyword evidence="1" id="KW-1133">Transmembrane helix</keyword>
<dbReference type="RefSeq" id="WP_057855630.1">
    <property type="nucleotide sequence ID" value="NZ_LLXX01000234.1"/>
</dbReference>
<proteinExistence type="predicted"/>
<name>A0A0R3KFE5_9BRAD</name>
<dbReference type="AlphaFoldDB" id="A0A0R3KFE5"/>
<protein>
    <recommendedName>
        <fullName evidence="2">T6SS Phospholipase effector Tle1-like catalytic domain-containing protein</fullName>
    </recommendedName>
</protein>
<dbReference type="PANTHER" id="PTHR33840:SF1">
    <property type="entry name" value="TLE1 PHOSPHOLIPASE DOMAIN-CONTAINING PROTEIN"/>
    <property type="match status" value="1"/>
</dbReference>
<comment type="caution">
    <text evidence="3">The sequence shown here is derived from an EMBL/GenBank/DDBJ whole genome shotgun (WGS) entry which is preliminary data.</text>
</comment>
<dbReference type="InterPro" id="IPR018712">
    <property type="entry name" value="Tle1-like_cat"/>
</dbReference>
<keyword evidence="1" id="KW-0472">Membrane</keyword>
<feature type="domain" description="T6SS Phospholipase effector Tle1-like catalytic" evidence="2">
    <location>
        <begin position="3"/>
        <end position="222"/>
    </location>
</feature>
<evidence type="ECO:0000256" key="1">
    <source>
        <dbReference type="SAM" id="Phobius"/>
    </source>
</evidence>
<dbReference type="Pfam" id="PF09994">
    <property type="entry name" value="T6SS_Tle1-like_cat"/>
    <property type="match status" value="2"/>
</dbReference>
<feature type="transmembrane region" description="Helical" evidence="1">
    <location>
        <begin position="260"/>
        <end position="277"/>
    </location>
</feature>
<keyword evidence="4" id="KW-1185">Reference proteome</keyword>
<gene>
    <name evidence="3" type="ORF">CP49_30530</name>
</gene>
<feature type="domain" description="T6SS Phospholipase effector Tle1-like catalytic" evidence="2">
    <location>
        <begin position="298"/>
        <end position="385"/>
    </location>
</feature>
<evidence type="ECO:0000313" key="3">
    <source>
        <dbReference type="EMBL" id="KRQ91682.1"/>
    </source>
</evidence>
<evidence type="ECO:0000313" key="4">
    <source>
        <dbReference type="Proteomes" id="UP000051913"/>
    </source>
</evidence>
<evidence type="ECO:0000259" key="2">
    <source>
        <dbReference type="Pfam" id="PF09994"/>
    </source>
</evidence>
<organism evidence="3 4">
    <name type="scientific">Bradyrhizobium valentinum</name>
    <dbReference type="NCBI Taxonomy" id="1518501"/>
    <lineage>
        <taxon>Bacteria</taxon>
        <taxon>Pseudomonadati</taxon>
        <taxon>Pseudomonadota</taxon>
        <taxon>Alphaproteobacteria</taxon>
        <taxon>Hyphomicrobiales</taxon>
        <taxon>Nitrobacteraceae</taxon>
        <taxon>Bradyrhizobium</taxon>
    </lineage>
</organism>
<dbReference type="PANTHER" id="PTHR33840">
    <property type="match status" value="1"/>
</dbReference>
<keyword evidence="1" id="KW-0812">Transmembrane</keyword>
<sequence length="510" mass="56727">MPKSIVIFSDGTGQAGGINFDEARTNVYKLYRACRVGPDTRIDPSEQVAFYDPGLGSAADGGHFKVGWLRTFYNVASMATGLGITANIIDCYAAIIRLYEPGDRIFLIGFSRGAYTVRSLAGVISYCGIARQLPGGAPLRLDLEGSRKLAEHAVKDVYQFCSSYDRTRAGRYLQFMLRTRDAIAKKFRTEHGCSAVKDGVEQANVFPYFIGVFDTVAALGNKWLAPILIAAVLAIPFGLHFIGAWLEAAYPWAGKVTRDLGYLSVIVALLIYLRNYLKIAPSLPGYGFFRRLMTLHLTRPKHQFYDTTLNVNVGYAKHAISIDENRADFARVGWRPTAEKLMKRDEDKNLYFEQVWFPGVHADIGGGYLENEARLSDVALSWMLAASSIIPDGLKHDSSVLKLWPDPSGLQHDEQAGGWLRKGLRLLPEDDKTHESAATMHKSVYQRFAGDPVLLFNRIAQYRPSNLGRHVDFKQYFGSNAALPKPAQNPKCVADNIEAKWEKAGYPGRL</sequence>
<feature type="transmembrane region" description="Helical" evidence="1">
    <location>
        <begin position="223"/>
        <end position="248"/>
    </location>
</feature>
<dbReference type="SUPFAM" id="SSF53474">
    <property type="entry name" value="alpha/beta-Hydrolases"/>
    <property type="match status" value="1"/>
</dbReference>
<dbReference type="InterPro" id="IPR029058">
    <property type="entry name" value="AB_hydrolase_fold"/>
</dbReference>